<dbReference type="Gene3D" id="1.10.260.40">
    <property type="entry name" value="lambda repressor-like DNA-binding domains"/>
    <property type="match status" value="1"/>
</dbReference>
<dbReference type="InterPro" id="IPR001387">
    <property type="entry name" value="Cro/C1-type_HTH"/>
</dbReference>
<organism evidence="1 2">
    <name type="scientific">Nocardiopsis coralli</name>
    <dbReference type="NCBI Taxonomy" id="2772213"/>
    <lineage>
        <taxon>Bacteria</taxon>
        <taxon>Bacillati</taxon>
        <taxon>Actinomycetota</taxon>
        <taxon>Actinomycetes</taxon>
        <taxon>Streptosporangiales</taxon>
        <taxon>Nocardiopsidaceae</taxon>
        <taxon>Nocardiopsis</taxon>
    </lineage>
</organism>
<dbReference type="InterPro" id="IPR010982">
    <property type="entry name" value="Lambda_DNA-bd_dom_sf"/>
</dbReference>
<evidence type="ECO:0000313" key="2">
    <source>
        <dbReference type="Proteomes" id="UP000806528"/>
    </source>
</evidence>
<protein>
    <submittedName>
        <fullName evidence="1">Helix-turn-helix domain-containing protein</fullName>
    </submittedName>
</protein>
<dbReference type="Proteomes" id="UP000806528">
    <property type="component" value="Unassembled WGS sequence"/>
</dbReference>
<reference evidence="1 2" key="1">
    <citation type="submission" date="2020-09" db="EMBL/GenBank/DDBJ databases">
        <title>Diversity and distribution of actinomycetes associated with coral in the coast of Hainan.</title>
        <authorList>
            <person name="Li F."/>
        </authorList>
    </citation>
    <scope>NUCLEOTIDE SEQUENCE [LARGE SCALE GENOMIC DNA]</scope>
    <source>
        <strain evidence="1 2">HNM0947</strain>
    </source>
</reference>
<keyword evidence="2" id="KW-1185">Reference proteome</keyword>
<sequence>MYSRKIVDKALALHTEGWTQQRIASTCGVSQRAVSHWINSRRRNLATELKRIGYCPRCSTAMIHEEAYAYLLGAYLGDGHITEFKRKPGLFVLWITYDSAYPQLVTYCHAAMGAVFPVKPFTVQRKGCTAIKAYSKHWACIFPQHGPGKKHERTIALEPWQQSIVDAHPEALVRGLIHSDGCRLINRVRKKLGSGDVTHYKYYEYPRYQFVNTSSGIVDILLRALDRLNIDWKLHVSKREPVYQDAYIVSISRKEAVARMDSFIGAKC</sequence>
<comment type="caution">
    <text evidence="1">The sequence shown here is derived from an EMBL/GenBank/DDBJ whole genome shotgun (WGS) entry which is preliminary data.</text>
</comment>
<dbReference type="RefSeq" id="WP_193119942.1">
    <property type="nucleotide sequence ID" value="NZ_JADBGI010000001.1"/>
</dbReference>
<proteinExistence type="predicted"/>
<dbReference type="CDD" id="cd00093">
    <property type="entry name" value="HTH_XRE"/>
    <property type="match status" value="1"/>
</dbReference>
<gene>
    <name evidence="1" type="ORF">IDM40_01025</name>
</gene>
<name>A0ABR9P0E5_9ACTN</name>
<evidence type="ECO:0000313" key="1">
    <source>
        <dbReference type="EMBL" id="MBE2997287.1"/>
    </source>
</evidence>
<dbReference type="EMBL" id="JADBGI010000001">
    <property type="protein sequence ID" value="MBE2997287.1"/>
    <property type="molecule type" value="Genomic_DNA"/>
</dbReference>
<dbReference type="Gene3D" id="3.10.28.10">
    <property type="entry name" value="Homing endonucleases"/>
    <property type="match status" value="1"/>
</dbReference>
<accession>A0ABR9P0E5</accession>
<dbReference type="InterPro" id="IPR027434">
    <property type="entry name" value="Homing_endonucl"/>
</dbReference>